<proteinExistence type="predicted"/>
<organism evidence="2 3">
    <name type="scientific">Planobispora longispora</name>
    <dbReference type="NCBI Taxonomy" id="28887"/>
    <lineage>
        <taxon>Bacteria</taxon>
        <taxon>Bacillati</taxon>
        <taxon>Actinomycetota</taxon>
        <taxon>Actinomycetes</taxon>
        <taxon>Streptosporangiales</taxon>
        <taxon>Streptosporangiaceae</taxon>
        <taxon>Planobispora</taxon>
    </lineage>
</organism>
<accession>A0A8J3RMS6</accession>
<evidence type="ECO:0000313" key="3">
    <source>
        <dbReference type="Proteomes" id="UP000616724"/>
    </source>
</evidence>
<feature type="compositionally biased region" description="Basic and acidic residues" evidence="1">
    <location>
        <begin position="1"/>
        <end position="11"/>
    </location>
</feature>
<reference evidence="2 3" key="1">
    <citation type="submission" date="2021-01" db="EMBL/GenBank/DDBJ databases">
        <title>Whole genome shotgun sequence of Planobispora longispora NBRC 13918.</title>
        <authorList>
            <person name="Komaki H."/>
            <person name="Tamura T."/>
        </authorList>
    </citation>
    <scope>NUCLEOTIDE SEQUENCE [LARGE SCALE GENOMIC DNA]</scope>
    <source>
        <strain evidence="2 3">NBRC 13918</strain>
    </source>
</reference>
<evidence type="ECO:0000256" key="1">
    <source>
        <dbReference type="SAM" id="MobiDB-lite"/>
    </source>
</evidence>
<feature type="region of interest" description="Disordered" evidence="1">
    <location>
        <begin position="1"/>
        <end position="56"/>
    </location>
</feature>
<dbReference type="AlphaFoldDB" id="A0A8J3RMS6"/>
<dbReference type="EMBL" id="BOOH01000014">
    <property type="protein sequence ID" value="GIH75103.1"/>
    <property type="molecule type" value="Genomic_DNA"/>
</dbReference>
<dbReference type="Proteomes" id="UP000616724">
    <property type="component" value="Unassembled WGS sequence"/>
</dbReference>
<comment type="caution">
    <text evidence="2">The sequence shown here is derived from an EMBL/GenBank/DDBJ whole genome shotgun (WGS) entry which is preliminary data.</text>
</comment>
<sequence length="76" mass="7660">MRTAKTDESHTTTRAVLLSAHRPDGPGPDGPGSGTAPDGSGPDGSGPGAAPVREERWWRERLTALASAPEGGGVDA</sequence>
<protein>
    <submittedName>
        <fullName evidence="2">Uncharacterized protein</fullName>
    </submittedName>
</protein>
<gene>
    <name evidence="2" type="ORF">Plo01_15320</name>
</gene>
<name>A0A8J3RMS6_9ACTN</name>
<keyword evidence="3" id="KW-1185">Reference proteome</keyword>
<evidence type="ECO:0000313" key="2">
    <source>
        <dbReference type="EMBL" id="GIH75103.1"/>
    </source>
</evidence>